<dbReference type="PANTHER" id="PTHR15503">
    <property type="entry name" value="LDOC1 RELATED"/>
    <property type="match status" value="1"/>
</dbReference>
<accession>A0AAF0U9Y9</accession>
<evidence type="ECO:0000256" key="2">
    <source>
        <dbReference type="SAM" id="MobiDB-lite"/>
    </source>
</evidence>
<dbReference type="AlphaFoldDB" id="A0AAF0U9Y9"/>
<feature type="domain" description="CCHC-type" evidence="3">
    <location>
        <begin position="75"/>
        <end position="88"/>
    </location>
</feature>
<organism evidence="4 5">
    <name type="scientific">Solanum verrucosum</name>
    <dbReference type="NCBI Taxonomy" id="315347"/>
    <lineage>
        <taxon>Eukaryota</taxon>
        <taxon>Viridiplantae</taxon>
        <taxon>Streptophyta</taxon>
        <taxon>Embryophyta</taxon>
        <taxon>Tracheophyta</taxon>
        <taxon>Spermatophyta</taxon>
        <taxon>Magnoliopsida</taxon>
        <taxon>eudicotyledons</taxon>
        <taxon>Gunneridae</taxon>
        <taxon>Pentapetalae</taxon>
        <taxon>asterids</taxon>
        <taxon>lamiids</taxon>
        <taxon>Solanales</taxon>
        <taxon>Solanaceae</taxon>
        <taxon>Solanoideae</taxon>
        <taxon>Solaneae</taxon>
        <taxon>Solanum</taxon>
    </lineage>
</organism>
<dbReference type="GO" id="GO:0008270">
    <property type="term" value="F:zinc ion binding"/>
    <property type="evidence" value="ECO:0007669"/>
    <property type="project" value="UniProtKB-KW"/>
</dbReference>
<dbReference type="PANTHER" id="PTHR15503:SF45">
    <property type="entry name" value="RNA-DIRECTED DNA POLYMERASE HOMOLOG"/>
    <property type="match status" value="1"/>
</dbReference>
<dbReference type="PROSITE" id="PS50158">
    <property type="entry name" value="ZF_CCHC"/>
    <property type="match status" value="1"/>
</dbReference>
<keyword evidence="5" id="KW-1185">Reference proteome</keyword>
<dbReference type="Gene3D" id="3.10.10.10">
    <property type="entry name" value="HIV Type 1 Reverse Transcriptase, subunit A, domain 1"/>
    <property type="match status" value="1"/>
</dbReference>
<keyword evidence="1" id="KW-0862">Zinc</keyword>
<dbReference type="InterPro" id="IPR001878">
    <property type="entry name" value="Znf_CCHC"/>
</dbReference>
<keyword evidence="1" id="KW-0479">Metal-binding</keyword>
<name>A0AAF0U9Y9_SOLVR</name>
<feature type="region of interest" description="Disordered" evidence="2">
    <location>
        <begin position="28"/>
        <end position="55"/>
    </location>
</feature>
<dbReference type="Proteomes" id="UP001234989">
    <property type="component" value="Chromosome 8"/>
</dbReference>
<dbReference type="EMBL" id="CP133619">
    <property type="protein sequence ID" value="WMV42067.1"/>
    <property type="molecule type" value="Genomic_DNA"/>
</dbReference>
<proteinExistence type="predicted"/>
<protein>
    <recommendedName>
        <fullName evidence="3">CCHC-type domain-containing protein</fullName>
    </recommendedName>
</protein>
<reference evidence="4" key="1">
    <citation type="submission" date="2023-08" db="EMBL/GenBank/DDBJ databases">
        <title>A de novo genome assembly of Solanum verrucosum Schlechtendal, a Mexican diploid species geographically isolated from the other diploid A-genome species in potato relatives.</title>
        <authorList>
            <person name="Hosaka K."/>
        </authorList>
    </citation>
    <scope>NUCLEOTIDE SEQUENCE</scope>
    <source>
        <tissue evidence="4">Young leaves</tissue>
    </source>
</reference>
<sequence length="228" mass="25675">MKTQANREDMVLMNPNVGTAITREKFKERSRDAKIAKTSDADFSHSRSDGHDRSKFRQRCRRKHEGKCLAGMDGCFGCGKSGHKIRDCASLIPKERGGMDWLHSCYASIECRSRVVKFQFLNELVLSGKRGNYMPKDTQPIFIPPYHMASIKLKELKEKLENLLDKGFIRPSALHGACGASPQGPITICKVWQMRVLVKIHGFIGHIISGKGIEVDPKKTYTVKRSLA</sequence>
<keyword evidence="1" id="KW-0863">Zinc-finger</keyword>
<dbReference type="GO" id="GO:0003676">
    <property type="term" value="F:nucleic acid binding"/>
    <property type="evidence" value="ECO:0007669"/>
    <property type="project" value="InterPro"/>
</dbReference>
<evidence type="ECO:0000259" key="3">
    <source>
        <dbReference type="PROSITE" id="PS50158"/>
    </source>
</evidence>
<gene>
    <name evidence="4" type="ORF">MTR67_035452</name>
</gene>
<evidence type="ECO:0000313" key="5">
    <source>
        <dbReference type="Proteomes" id="UP001234989"/>
    </source>
</evidence>
<evidence type="ECO:0000313" key="4">
    <source>
        <dbReference type="EMBL" id="WMV42067.1"/>
    </source>
</evidence>
<dbReference type="InterPro" id="IPR032567">
    <property type="entry name" value="RTL1-rel"/>
</dbReference>
<evidence type="ECO:0000256" key="1">
    <source>
        <dbReference type="PROSITE-ProRule" id="PRU00047"/>
    </source>
</evidence>